<keyword evidence="2" id="KW-0378">Hydrolase</keyword>
<evidence type="ECO:0000313" key="6">
    <source>
        <dbReference type="Proteomes" id="UP001492380"/>
    </source>
</evidence>
<dbReference type="InterPro" id="IPR036196">
    <property type="entry name" value="Ptyr_pPase_sf"/>
</dbReference>
<evidence type="ECO:0000256" key="1">
    <source>
        <dbReference type="ARBA" id="ARBA00011063"/>
    </source>
</evidence>
<keyword evidence="6" id="KW-1185">Reference proteome</keyword>
<proteinExistence type="inferred from homology"/>
<reference evidence="5 6" key="1">
    <citation type="submission" date="2024-04" db="EMBL/GenBank/DDBJ databases">
        <title>Phyllosticta paracitricarpa is synonymous to the EU quarantine fungus P. citricarpa based on phylogenomic analyses.</title>
        <authorList>
            <consortium name="Lawrence Berkeley National Laboratory"/>
            <person name="Van Ingen-Buijs V.A."/>
            <person name="Van Westerhoven A.C."/>
            <person name="Haridas S."/>
            <person name="Skiadas P."/>
            <person name="Martin F."/>
            <person name="Groenewald J.Z."/>
            <person name="Crous P.W."/>
            <person name="Seidl M.F."/>
        </authorList>
    </citation>
    <scope>NUCLEOTIDE SEQUENCE [LARGE SCALE GENOMIC DNA]</scope>
    <source>
        <strain evidence="5 6">CBS 123374</strain>
    </source>
</reference>
<dbReference type="SUPFAM" id="SSF52788">
    <property type="entry name" value="Phosphotyrosine protein phosphatases I"/>
    <property type="match status" value="1"/>
</dbReference>
<dbReference type="PANTHER" id="PTHR11717">
    <property type="entry name" value="LOW MOLECULAR WEIGHT PROTEIN TYROSINE PHOSPHATASE"/>
    <property type="match status" value="1"/>
</dbReference>
<accession>A0ABR1YLA7</accession>
<evidence type="ECO:0000259" key="4">
    <source>
        <dbReference type="SMART" id="SM00226"/>
    </source>
</evidence>
<keyword evidence="3" id="KW-0904">Protein phosphatase</keyword>
<dbReference type="EMBL" id="JBBWRZ010000006">
    <property type="protein sequence ID" value="KAK8233295.1"/>
    <property type="molecule type" value="Genomic_DNA"/>
</dbReference>
<evidence type="ECO:0000313" key="5">
    <source>
        <dbReference type="EMBL" id="KAK8233295.1"/>
    </source>
</evidence>
<evidence type="ECO:0000256" key="3">
    <source>
        <dbReference type="ARBA" id="ARBA00022912"/>
    </source>
</evidence>
<dbReference type="SMART" id="SM00226">
    <property type="entry name" value="LMWPc"/>
    <property type="match status" value="1"/>
</dbReference>
<dbReference type="PANTHER" id="PTHR11717:SF7">
    <property type="entry name" value="LOW MOLECULAR WEIGHT PHOSPHOTYROSINE PROTEIN PHOSPHATASE"/>
    <property type="match status" value="1"/>
</dbReference>
<dbReference type="PRINTS" id="PR00719">
    <property type="entry name" value="LMWPTPASE"/>
</dbReference>
<gene>
    <name evidence="5" type="ORF">HDK90DRAFT_503410</name>
</gene>
<sequence>MATDKKPVSVLFVCLGNICRSTMAEGVFRSLTQNASHPLIAQIDSCGTGAYHVGSRPDSRTLMTLNAHGITDYTHKARKFAYPDDFHDFDYIFAMDKENLEDLEDLRERRAKELKGNEAAVANMGQVMLFGAFAGEGRKSKQGEVVRDPYYGGNDGFEKAYTQVKRFSENFLKHLEGDE</sequence>
<dbReference type="CDD" id="cd16343">
    <property type="entry name" value="LMWPTP"/>
    <property type="match status" value="1"/>
</dbReference>
<dbReference type="InterPro" id="IPR050438">
    <property type="entry name" value="LMW_PTPase"/>
</dbReference>
<organism evidence="5 6">
    <name type="scientific">Phyllosticta capitalensis</name>
    <dbReference type="NCBI Taxonomy" id="121624"/>
    <lineage>
        <taxon>Eukaryota</taxon>
        <taxon>Fungi</taxon>
        <taxon>Dikarya</taxon>
        <taxon>Ascomycota</taxon>
        <taxon>Pezizomycotina</taxon>
        <taxon>Dothideomycetes</taxon>
        <taxon>Dothideomycetes incertae sedis</taxon>
        <taxon>Botryosphaeriales</taxon>
        <taxon>Phyllostictaceae</taxon>
        <taxon>Phyllosticta</taxon>
    </lineage>
</organism>
<dbReference type="Gene3D" id="3.40.50.2300">
    <property type="match status" value="1"/>
</dbReference>
<dbReference type="Proteomes" id="UP001492380">
    <property type="component" value="Unassembled WGS sequence"/>
</dbReference>
<comment type="similarity">
    <text evidence="1">Belongs to the low molecular weight phosphotyrosine protein phosphatase family.</text>
</comment>
<dbReference type="InterPro" id="IPR023485">
    <property type="entry name" value="Ptyr_pPase"/>
</dbReference>
<feature type="domain" description="Phosphotyrosine protein phosphatase I" evidence="4">
    <location>
        <begin position="8"/>
        <end position="174"/>
    </location>
</feature>
<comment type="caution">
    <text evidence="5">The sequence shown here is derived from an EMBL/GenBank/DDBJ whole genome shotgun (WGS) entry which is preliminary data.</text>
</comment>
<protein>
    <submittedName>
        <fullName evidence="5">Low molecular weight phosphotyrosine protein phosphatase</fullName>
    </submittedName>
</protein>
<name>A0ABR1YLA7_9PEZI</name>
<dbReference type="Pfam" id="PF01451">
    <property type="entry name" value="LMWPc"/>
    <property type="match status" value="1"/>
</dbReference>
<dbReference type="InterPro" id="IPR017867">
    <property type="entry name" value="Tyr_phospatase_low_mol_wt"/>
</dbReference>
<evidence type="ECO:0000256" key="2">
    <source>
        <dbReference type="ARBA" id="ARBA00022801"/>
    </source>
</evidence>